<gene>
    <name evidence="1" type="ORF">NN4_44880</name>
</gene>
<protein>
    <submittedName>
        <fullName evidence="1">Uncharacterized protein</fullName>
    </submittedName>
</protein>
<evidence type="ECO:0000313" key="2">
    <source>
        <dbReference type="Proteomes" id="UP000321424"/>
    </source>
</evidence>
<name>A0A511MHB5_9NOCA</name>
<sequence length="44" mass="4749">MALVQHPTDKNRLDGLVITPDNTVVQFISRNGFQGLVSGAPEVN</sequence>
<keyword evidence="2" id="KW-1185">Reference proteome</keyword>
<accession>A0A511MHB5</accession>
<evidence type="ECO:0000313" key="1">
    <source>
        <dbReference type="EMBL" id="GEM39969.1"/>
    </source>
</evidence>
<proteinExistence type="predicted"/>
<dbReference type="AlphaFoldDB" id="A0A511MHB5"/>
<organism evidence="1 2">
    <name type="scientific">Nocardia ninae NBRC 108245</name>
    <dbReference type="NCBI Taxonomy" id="1210091"/>
    <lineage>
        <taxon>Bacteria</taxon>
        <taxon>Bacillati</taxon>
        <taxon>Actinomycetota</taxon>
        <taxon>Actinomycetes</taxon>
        <taxon>Mycobacteriales</taxon>
        <taxon>Nocardiaceae</taxon>
        <taxon>Nocardia</taxon>
    </lineage>
</organism>
<dbReference type="Proteomes" id="UP000321424">
    <property type="component" value="Unassembled WGS sequence"/>
</dbReference>
<dbReference type="EMBL" id="BJXA01000030">
    <property type="protein sequence ID" value="GEM39969.1"/>
    <property type="molecule type" value="Genomic_DNA"/>
</dbReference>
<reference evidence="1 2" key="1">
    <citation type="submission" date="2019-07" db="EMBL/GenBank/DDBJ databases">
        <title>Whole genome shotgun sequence of Nocardia ninae NBRC 108245.</title>
        <authorList>
            <person name="Hosoyama A."/>
            <person name="Uohara A."/>
            <person name="Ohji S."/>
            <person name="Ichikawa N."/>
        </authorList>
    </citation>
    <scope>NUCLEOTIDE SEQUENCE [LARGE SCALE GENOMIC DNA]</scope>
    <source>
        <strain evidence="1 2">NBRC 108245</strain>
    </source>
</reference>
<comment type="caution">
    <text evidence="1">The sequence shown here is derived from an EMBL/GenBank/DDBJ whole genome shotgun (WGS) entry which is preliminary data.</text>
</comment>